<dbReference type="SUPFAM" id="SSF49562">
    <property type="entry name" value="C2 domain (Calcium/lipid-binding domain, CaLB)"/>
    <property type="match status" value="2"/>
</dbReference>
<dbReference type="InterPro" id="IPR000008">
    <property type="entry name" value="C2_dom"/>
</dbReference>
<sequence length="355" mass="40548">MVMFMAMATPPKPTIIEINLISAQDLPSYKESSIKTYVVAWISPQKKLTSRVDYAGNKNPTWNDKFIFAINKDFVFHKPNTTLVLEIYSKRPYRKDRRIGKVHILLESLMDKTQHVMAFHVRDSLGMPQGILNLGIMNLDGLFNRSIPTFLGSSLAIDYRKLMGVNPRTPPRPSYSSHLLHQLPLFSFVTVMFMAMATPPKPTIIEINLISAQDLPSYKESSIKTYVVAWISPQKKLTSRVDYAGNKNPTWNDKFIFAINKDLVFHKPNTTLVLEIYSKRPYRKDRRIGKVHILLESLMDKTQHVMAFHVRDSSGMPQGILNLGIMNLDSLFNRSIPTFLGSSLAIDYRKLMGVK</sequence>
<feature type="domain" description="C2" evidence="1">
    <location>
        <begin position="187"/>
        <end position="309"/>
    </location>
</feature>
<accession>A0A7N2M643</accession>
<dbReference type="PANTHER" id="PTHR32246:SF133">
    <property type="entry name" value="C2 DOMAIN-CONTAINING PROTEIN"/>
    <property type="match status" value="1"/>
</dbReference>
<dbReference type="OMA" id="VAWISPQ"/>
<dbReference type="InterPro" id="IPR044750">
    <property type="entry name" value="C2_SRC2/BAP"/>
</dbReference>
<evidence type="ECO:0000313" key="2">
    <source>
        <dbReference type="EnsemblPlants" id="QL07p036215:mrna"/>
    </source>
</evidence>
<dbReference type="Gene3D" id="2.60.40.150">
    <property type="entry name" value="C2 domain"/>
    <property type="match status" value="2"/>
</dbReference>
<dbReference type="Gramene" id="QL07p036215:mrna">
    <property type="protein sequence ID" value="QL07p036215:mrna"/>
    <property type="gene ID" value="QL07p036215"/>
</dbReference>
<reference evidence="2 3" key="1">
    <citation type="journal article" date="2016" name="G3 (Bethesda)">
        <title>First Draft Assembly and Annotation of the Genome of a California Endemic Oak Quercus lobata Nee (Fagaceae).</title>
        <authorList>
            <person name="Sork V.L."/>
            <person name="Fitz-Gibbon S.T."/>
            <person name="Puiu D."/>
            <person name="Crepeau M."/>
            <person name="Gugger P.F."/>
            <person name="Sherman R."/>
            <person name="Stevens K."/>
            <person name="Langley C.H."/>
            <person name="Pellegrini M."/>
            <person name="Salzberg S.L."/>
        </authorList>
    </citation>
    <scope>NUCLEOTIDE SEQUENCE [LARGE SCALE GENOMIC DNA]</scope>
    <source>
        <strain evidence="2 3">cv. SW786</strain>
    </source>
</reference>
<feature type="domain" description="C2" evidence="1">
    <location>
        <begin position="1"/>
        <end position="120"/>
    </location>
</feature>
<organism evidence="2 3">
    <name type="scientific">Quercus lobata</name>
    <name type="common">Valley oak</name>
    <dbReference type="NCBI Taxonomy" id="97700"/>
    <lineage>
        <taxon>Eukaryota</taxon>
        <taxon>Viridiplantae</taxon>
        <taxon>Streptophyta</taxon>
        <taxon>Embryophyta</taxon>
        <taxon>Tracheophyta</taxon>
        <taxon>Spermatophyta</taxon>
        <taxon>Magnoliopsida</taxon>
        <taxon>eudicotyledons</taxon>
        <taxon>Gunneridae</taxon>
        <taxon>Pentapetalae</taxon>
        <taxon>rosids</taxon>
        <taxon>fabids</taxon>
        <taxon>Fagales</taxon>
        <taxon>Fagaceae</taxon>
        <taxon>Quercus</taxon>
    </lineage>
</organism>
<name>A0A7N2M643_QUELO</name>
<reference evidence="2" key="2">
    <citation type="submission" date="2021-01" db="UniProtKB">
        <authorList>
            <consortium name="EnsemblPlants"/>
        </authorList>
    </citation>
    <scope>IDENTIFICATION</scope>
</reference>
<dbReference type="AlphaFoldDB" id="A0A7N2M643"/>
<keyword evidence="3" id="KW-1185">Reference proteome</keyword>
<dbReference type="Pfam" id="PF00168">
    <property type="entry name" value="C2"/>
    <property type="match status" value="2"/>
</dbReference>
<protein>
    <recommendedName>
        <fullName evidence="1">C2 domain-containing protein</fullName>
    </recommendedName>
</protein>
<dbReference type="CDD" id="cd04051">
    <property type="entry name" value="C2_SRC2_like"/>
    <property type="match status" value="2"/>
</dbReference>
<dbReference type="InParanoid" id="A0A7N2M643"/>
<dbReference type="InterPro" id="IPR035892">
    <property type="entry name" value="C2_domain_sf"/>
</dbReference>
<dbReference type="SMART" id="SM00239">
    <property type="entry name" value="C2"/>
    <property type="match status" value="2"/>
</dbReference>
<dbReference type="Proteomes" id="UP000594261">
    <property type="component" value="Chromosome 7"/>
</dbReference>
<dbReference type="PROSITE" id="PS50004">
    <property type="entry name" value="C2"/>
    <property type="match status" value="2"/>
</dbReference>
<dbReference type="EnsemblPlants" id="QL07p036215:mrna">
    <property type="protein sequence ID" value="QL07p036215:mrna"/>
    <property type="gene ID" value="QL07p036215"/>
</dbReference>
<dbReference type="PANTHER" id="PTHR32246">
    <property type="entry name" value="INGRESSION PROTEIN FIC1"/>
    <property type="match status" value="1"/>
</dbReference>
<dbReference type="EMBL" id="LRBV02000007">
    <property type="status" value="NOT_ANNOTATED_CDS"/>
    <property type="molecule type" value="Genomic_DNA"/>
</dbReference>
<evidence type="ECO:0000259" key="1">
    <source>
        <dbReference type="PROSITE" id="PS50004"/>
    </source>
</evidence>
<proteinExistence type="predicted"/>
<evidence type="ECO:0000313" key="3">
    <source>
        <dbReference type="Proteomes" id="UP000594261"/>
    </source>
</evidence>
<dbReference type="GO" id="GO:0006952">
    <property type="term" value="P:defense response"/>
    <property type="evidence" value="ECO:0007669"/>
    <property type="project" value="InterPro"/>
</dbReference>